<dbReference type="Gene3D" id="2.40.10.500">
    <property type="match status" value="3"/>
</dbReference>
<feature type="chain" id="PRO_5045555469" description="Sugar lactone lactonase YvrE" evidence="4">
    <location>
        <begin position="23"/>
        <end position="379"/>
    </location>
</feature>
<evidence type="ECO:0000256" key="1">
    <source>
        <dbReference type="ARBA" id="ARBA00022729"/>
    </source>
</evidence>
<dbReference type="EMBL" id="BMLY01000001">
    <property type="protein sequence ID" value="GGP25309.1"/>
    <property type="molecule type" value="Genomic_DNA"/>
</dbReference>
<evidence type="ECO:0008006" key="7">
    <source>
        <dbReference type="Google" id="ProtNLM"/>
    </source>
</evidence>
<dbReference type="Pfam" id="PF01436">
    <property type="entry name" value="NHL"/>
    <property type="match status" value="1"/>
</dbReference>
<evidence type="ECO:0000313" key="6">
    <source>
        <dbReference type="Proteomes" id="UP000621859"/>
    </source>
</evidence>
<comment type="caution">
    <text evidence="5">The sequence shown here is derived from an EMBL/GenBank/DDBJ whole genome shotgun (WGS) entry which is preliminary data.</text>
</comment>
<keyword evidence="6" id="KW-1185">Reference proteome</keyword>
<name>A0ABQ2PI77_9NEIS</name>
<keyword evidence="1 4" id="KW-0732">Signal</keyword>
<evidence type="ECO:0000256" key="4">
    <source>
        <dbReference type="SAM" id="SignalP"/>
    </source>
</evidence>
<evidence type="ECO:0000313" key="5">
    <source>
        <dbReference type="EMBL" id="GGP25309.1"/>
    </source>
</evidence>
<keyword evidence="2" id="KW-0677">Repeat</keyword>
<dbReference type="RefSeq" id="WP_188690020.1">
    <property type="nucleotide sequence ID" value="NZ_BMLY01000001.1"/>
</dbReference>
<organism evidence="5 6">
    <name type="scientific">Silvimonas amylolytica</name>
    <dbReference type="NCBI Taxonomy" id="449663"/>
    <lineage>
        <taxon>Bacteria</taxon>
        <taxon>Pseudomonadati</taxon>
        <taxon>Pseudomonadota</taxon>
        <taxon>Betaproteobacteria</taxon>
        <taxon>Neisseriales</taxon>
        <taxon>Chitinibacteraceae</taxon>
        <taxon>Silvimonas</taxon>
    </lineage>
</organism>
<dbReference type="SUPFAM" id="SSF63829">
    <property type="entry name" value="Calcium-dependent phosphotriesterase"/>
    <property type="match status" value="1"/>
</dbReference>
<proteinExistence type="predicted"/>
<evidence type="ECO:0000256" key="3">
    <source>
        <dbReference type="ARBA" id="ARBA00023180"/>
    </source>
</evidence>
<evidence type="ECO:0000256" key="2">
    <source>
        <dbReference type="ARBA" id="ARBA00022737"/>
    </source>
</evidence>
<keyword evidence="3" id="KW-0325">Glycoprotein</keyword>
<protein>
    <recommendedName>
        <fullName evidence="7">Sugar lactone lactonase YvrE</fullName>
    </recommendedName>
</protein>
<dbReference type="InterPro" id="IPR001258">
    <property type="entry name" value="NHL_repeat"/>
</dbReference>
<dbReference type="PANTHER" id="PTHR10680:SF14">
    <property type="entry name" value="PEPTIDYL-GLYCINE ALPHA-AMIDATING MONOOXYGENASE"/>
    <property type="match status" value="1"/>
</dbReference>
<dbReference type="PROSITE" id="PS51257">
    <property type="entry name" value="PROKAR_LIPOPROTEIN"/>
    <property type="match status" value="1"/>
</dbReference>
<reference evidence="6" key="1">
    <citation type="journal article" date="2019" name="Int. J. Syst. Evol. Microbiol.">
        <title>The Global Catalogue of Microorganisms (GCM) 10K type strain sequencing project: providing services to taxonomists for standard genome sequencing and annotation.</title>
        <authorList>
            <consortium name="The Broad Institute Genomics Platform"/>
            <consortium name="The Broad Institute Genome Sequencing Center for Infectious Disease"/>
            <person name="Wu L."/>
            <person name="Ma J."/>
        </authorList>
    </citation>
    <scope>NUCLEOTIDE SEQUENCE [LARGE SCALE GENOMIC DNA]</scope>
    <source>
        <strain evidence="6">CGMCC 1.8860</strain>
    </source>
</reference>
<feature type="signal peptide" evidence="4">
    <location>
        <begin position="1"/>
        <end position="22"/>
    </location>
</feature>
<accession>A0ABQ2PI77</accession>
<gene>
    <name evidence="5" type="ORF">GCM10010971_11280</name>
</gene>
<dbReference type="PANTHER" id="PTHR10680">
    <property type="entry name" value="PEPTIDYL-GLYCINE ALPHA-AMIDATING MONOOXYGENASE"/>
    <property type="match status" value="1"/>
</dbReference>
<sequence>MKLLPFFLAGVLALVLTGCVLDSSDSTTTTTSATPTPTPAPVVTTYAVGGTVSGLTGGTLVLKNNGTDTLAVSANGTFSFAKGIEQGASYNVTVDTQPAGLLCKVSNGSGANVIADMTTINVSCTQVVQLAPSTTFAGLSSVVVDASGNVYACEIFGGHVYKIAPGAATATILAPGTTFGYCESLALDSSGNLYVADSSINNVIWKIVPGANTATTLAISQSFSSVSGVAVDAAGTVYVADENTSRIYKIPAGSSTATPVTNTIAGAAFLSLDTAGNLYVTTGGTGVYKIPAGSSTGTLIAGSSVITSAWHTAVDANGNIFVAGFGSNSVYKISAGGSVTAISTGSVQINLPEGVAVDTAGNVYAATLNPAALYEIAAP</sequence>
<dbReference type="Proteomes" id="UP000621859">
    <property type="component" value="Unassembled WGS sequence"/>
</dbReference>